<dbReference type="Pfam" id="PF10722">
    <property type="entry name" value="YbjN"/>
    <property type="match status" value="1"/>
</dbReference>
<keyword evidence="1" id="KW-0732">Signal</keyword>
<dbReference type="CDD" id="cd17511">
    <property type="entry name" value="YbjN_AmyR-like"/>
    <property type="match status" value="1"/>
</dbReference>
<accession>A0ABS0T5Z8</accession>
<dbReference type="Proteomes" id="UP000639859">
    <property type="component" value="Unassembled WGS sequence"/>
</dbReference>
<evidence type="ECO:0000256" key="1">
    <source>
        <dbReference type="SAM" id="SignalP"/>
    </source>
</evidence>
<sequence length="160" mass="17353">MKTSMAGLFAGALVALAPLAASAAPVVLHNDGLTGPEVAKWLQDAGYKAELTTDKSGDPLVKSAAEGVAFSIYFYDCEAKPRCKAIQFSAGFDLKAPLTAAKINEWNRNHRYLKAYIDDEGDPHIEYDVNVNAGRTQAGLDDDFAVWTSMIGDFTTFIDW</sequence>
<dbReference type="EMBL" id="JADWOX010000023">
    <property type="protein sequence ID" value="MBI1686520.1"/>
    <property type="molecule type" value="Genomic_DNA"/>
</dbReference>
<comment type="caution">
    <text evidence="2">The sequence shown here is derived from an EMBL/GenBank/DDBJ whole genome shotgun (WGS) entry which is preliminary data.</text>
</comment>
<evidence type="ECO:0000313" key="3">
    <source>
        <dbReference type="Proteomes" id="UP000639859"/>
    </source>
</evidence>
<evidence type="ECO:0000313" key="2">
    <source>
        <dbReference type="EMBL" id="MBI1686520.1"/>
    </source>
</evidence>
<name>A0ABS0T5Z8_9CAUL</name>
<dbReference type="InterPro" id="IPR019660">
    <property type="entry name" value="Put_sensory_transdc_reg_YbjN"/>
</dbReference>
<protein>
    <submittedName>
        <fullName evidence="2">YbjN domain-containing protein</fullName>
    </submittedName>
</protein>
<feature type="chain" id="PRO_5045519591" evidence="1">
    <location>
        <begin position="24"/>
        <end position="160"/>
    </location>
</feature>
<feature type="signal peptide" evidence="1">
    <location>
        <begin position="1"/>
        <end position="23"/>
    </location>
</feature>
<keyword evidence="3" id="KW-1185">Reference proteome</keyword>
<organism evidence="2 3">
    <name type="scientific">Caulobacter hibisci</name>
    <dbReference type="NCBI Taxonomy" id="2035993"/>
    <lineage>
        <taxon>Bacteria</taxon>
        <taxon>Pseudomonadati</taxon>
        <taxon>Pseudomonadota</taxon>
        <taxon>Alphaproteobacteria</taxon>
        <taxon>Caulobacterales</taxon>
        <taxon>Caulobacteraceae</taxon>
        <taxon>Caulobacter</taxon>
    </lineage>
</organism>
<reference evidence="2 3" key="1">
    <citation type="submission" date="2020-11" db="EMBL/GenBank/DDBJ databases">
        <title>genome sequence of strain KACC 18849.</title>
        <authorList>
            <person name="Gao J."/>
            <person name="Zhang X."/>
        </authorList>
    </citation>
    <scope>NUCLEOTIDE SEQUENCE [LARGE SCALE GENOMIC DNA]</scope>
    <source>
        <strain evidence="2 3">KACC 18849</strain>
    </source>
</reference>
<gene>
    <name evidence="2" type="ORF">I4Q42_22875</name>
</gene>
<proteinExistence type="predicted"/>